<organism evidence="1 3">
    <name type="scientific">Medicago truncatula</name>
    <name type="common">Barrel medic</name>
    <name type="synonym">Medicago tribuloides</name>
    <dbReference type="NCBI Taxonomy" id="3880"/>
    <lineage>
        <taxon>Eukaryota</taxon>
        <taxon>Viridiplantae</taxon>
        <taxon>Streptophyta</taxon>
        <taxon>Embryophyta</taxon>
        <taxon>Tracheophyta</taxon>
        <taxon>Spermatophyta</taxon>
        <taxon>Magnoliopsida</taxon>
        <taxon>eudicotyledons</taxon>
        <taxon>Gunneridae</taxon>
        <taxon>Pentapetalae</taxon>
        <taxon>rosids</taxon>
        <taxon>fabids</taxon>
        <taxon>Fabales</taxon>
        <taxon>Fabaceae</taxon>
        <taxon>Papilionoideae</taxon>
        <taxon>50 kb inversion clade</taxon>
        <taxon>NPAAA clade</taxon>
        <taxon>Hologalegina</taxon>
        <taxon>IRL clade</taxon>
        <taxon>Trifolieae</taxon>
        <taxon>Medicago</taxon>
    </lineage>
</organism>
<reference evidence="2" key="3">
    <citation type="submission" date="2015-04" db="UniProtKB">
        <authorList>
            <consortium name="EnsemblPlants"/>
        </authorList>
    </citation>
    <scope>IDENTIFICATION</scope>
    <source>
        <strain evidence="2">cv. Jemalong A17</strain>
    </source>
</reference>
<evidence type="ECO:0000313" key="1">
    <source>
        <dbReference type="EMBL" id="KEH42452.1"/>
    </source>
</evidence>
<protein>
    <submittedName>
        <fullName evidence="1 2">Uncharacterized protein</fullName>
    </submittedName>
</protein>
<dbReference type="EnsemblPlants" id="KEH42452">
    <property type="protein sequence ID" value="KEH42452"/>
    <property type="gene ID" value="MTR_1g069415"/>
</dbReference>
<reference evidence="1 3" key="1">
    <citation type="journal article" date="2011" name="Nature">
        <title>The Medicago genome provides insight into the evolution of rhizobial symbioses.</title>
        <authorList>
            <person name="Young N.D."/>
            <person name="Debelle F."/>
            <person name="Oldroyd G.E."/>
            <person name="Geurts R."/>
            <person name="Cannon S.B."/>
            <person name="Udvardi M.K."/>
            <person name="Benedito V.A."/>
            <person name="Mayer K.F."/>
            <person name="Gouzy J."/>
            <person name="Schoof H."/>
            <person name="Van de Peer Y."/>
            <person name="Proost S."/>
            <person name="Cook D.R."/>
            <person name="Meyers B.C."/>
            <person name="Spannagl M."/>
            <person name="Cheung F."/>
            <person name="De Mita S."/>
            <person name="Krishnakumar V."/>
            <person name="Gundlach H."/>
            <person name="Zhou S."/>
            <person name="Mudge J."/>
            <person name="Bharti A.K."/>
            <person name="Murray J.D."/>
            <person name="Naoumkina M.A."/>
            <person name="Rosen B."/>
            <person name="Silverstein K.A."/>
            <person name="Tang H."/>
            <person name="Rombauts S."/>
            <person name="Zhao P.X."/>
            <person name="Zhou P."/>
            <person name="Barbe V."/>
            <person name="Bardou P."/>
            <person name="Bechner M."/>
            <person name="Bellec A."/>
            <person name="Berger A."/>
            <person name="Berges H."/>
            <person name="Bidwell S."/>
            <person name="Bisseling T."/>
            <person name="Choisne N."/>
            <person name="Couloux A."/>
            <person name="Denny R."/>
            <person name="Deshpande S."/>
            <person name="Dai X."/>
            <person name="Doyle J.J."/>
            <person name="Dudez A.M."/>
            <person name="Farmer A.D."/>
            <person name="Fouteau S."/>
            <person name="Franken C."/>
            <person name="Gibelin C."/>
            <person name="Gish J."/>
            <person name="Goldstein S."/>
            <person name="Gonzalez A.J."/>
            <person name="Green P.J."/>
            <person name="Hallab A."/>
            <person name="Hartog M."/>
            <person name="Hua A."/>
            <person name="Humphray S.J."/>
            <person name="Jeong D.H."/>
            <person name="Jing Y."/>
            <person name="Jocker A."/>
            <person name="Kenton S.M."/>
            <person name="Kim D.J."/>
            <person name="Klee K."/>
            <person name="Lai H."/>
            <person name="Lang C."/>
            <person name="Lin S."/>
            <person name="Macmil S.L."/>
            <person name="Magdelenat G."/>
            <person name="Matthews L."/>
            <person name="McCorrison J."/>
            <person name="Monaghan E.L."/>
            <person name="Mun J.H."/>
            <person name="Najar F.Z."/>
            <person name="Nicholson C."/>
            <person name="Noirot C."/>
            <person name="O'Bleness M."/>
            <person name="Paule C.R."/>
            <person name="Poulain J."/>
            <person name="Prion F."/>
            <person name="Qin B."/>
            <person name="Qu C."/>
            <person name="Retzel E.F."/>
            <person name="Riddle C."/>
            <person name="Sallet E."/>
            <person name="Samain S."/>
            <person name="Samson N."/>
            <person name="Sanders I."/>
            <person name="Saurat O."/>
            <person name="Scarpelli C."/>
            <person name="Schiex T."/>
            <person name="Segurens B."/>
            <person name="Severin A.J."/>
            <person name="Sherrier D.J."/>
            <person name="Shi R."/>
            <person name="Sims S."/>
            <person name="Singer S.R."/>
            <person name="Sinharoy S."/>
            <person name="Sterck L."/>
            <person name="Viollet A."/>
            <person name="Wang B.B."/>
            <person name="Wang K."/>
            <person name="Wang M."/>
            <person name="Wang X."/>
            <person name="Warfsmann J."/>
            <person name="Weissenbach J."/>
            <person name="White D.D."/>
            <person name="White J.D."/>
            <person name="Wiley G.B."/>
            <person name="Wincker P."/>
            <person name="Xing Y."/>
            <person name="Yang L."/>
            <person name="Yao Z."/>
            <person name="Ying F."/>
            <person name="Zhai J."/>
            <person name="Zhou L."/>
            <person name="Zuber A."/>
            <person name="Denarie J."/>
            <person name="Dixon R.A."/>
            <person name="May G.D."/>
            <person name="Schwartz D.C."/>
            <person name="Rogers J."/>
            <person name="Quetier F."/>
            <person name="Town C.D."/>
            <person name="Roe B.A."/>
        </authorList>
    </citation>
    <scope>NUCLEOTIDE SEQUENCE [LARGE SCALE GENOMIC DNA]</scope>
    <source>
        <strain evidence="1">A17</strain>
        <strain evidence="2 3">cv. Jemalong A17</strain>
    </source>
</reference>
<evidence type="ECO:0000313" key="3">
    <source>
        <dbReference type="Proteomes" id="UP000002051"/>
    </source>
</evidence>
<name>A0A072VKY0_MEDTR</name>
<gene>
    <name evidence="1" type="ordered locus">MTR_1g069415</name>
</gene>
<accession>A0A072VKY0</accession>
<evidence type="ECO:0000313" key="2">
    <source>
        <dbReference type="EnsemblPlants" id="KEH42452"/>
    </source>
</evidence>
<reference evidence="1 3" key="2">
    <citation type="journal article" date="2014" name="BMC Genomics">
        <title>An improved genome release (version Mt4.0) for the model legume Medicago truncatula.</title>
        <authorList>
            <person name="Tang H."/>
            <person name="Krishnakumar V."/>
            <person name="Bidwell S."/>
            <person name="Rosen B."/>
            <person name="Chan A."/>
            <person name="Zhou S."/>
            <person name="Gentzbittel L."/>
            <person name="Childs K.L."/>
            <person name="Yandell M."/>
            <person name="Gundlach H."/>
            <person name="Mayer K.F."/>
            <person name="Schwartz D.C."/>
            <person name="Town C.D."/>
        </authorList>
    </citation>
    <scope>GENOME REANNOTATION</scope>
    <source>
        <strain evidence="1">A17</strain>
        <strain evidence="2 3">cv. Jemalong A17</strain>
    </source>
</reference>
<keyword evidence="3" id="KW-1185">Reference proteome</keyword>
<dbReference type="HOGENOM" id="CLU_2593326_0_0_1"/>
<dbReference type="AlphaFoldDB" id="A0A072VKY0"/>
<sequence>MRLRRFLGRRHVKKKQNDCFDGTNLEQRKNNIQIQENGYYSKVFYRQPSRLQMAAIWASIVDTTAATANRATTGFQYRSL</sequence>
<dbReference type="Proteomes" id="UP000002051">
    <property type="component" value="Unassembled WGS sequence"/>
</dbReference>
<dbReference type="EMBL" id="CM001217">
    <property type="protein sequence ID" value="KEH42452.1"/>
    <property type="molecule type" value="Genomic_DNA"/>
</dbReference>
<proteinExistence type="predicted"/>